<dbReference type="EMBL" id="AHIE01000047">
    <property type="protein sequence ID" value="EHT97729.1"/>
    <property type="molecule type" value="Genomic_DNA"/>
</dbReference>
<dbReference type="PATRIC" id="fig|660596.6.peg.5358"/>
<dbReference type="KEGG" id="pstw:DSJ_26560"/>
<dbReference type="AlphaFoldDB" id="H3RLL6"/>
<dbReference type="OrthoDB" id="9944030at2"/>
<evidence type="ECO:0000313" key="2">
    <source>
        <dbReference type="EMBL" id="EHT97729.1"/>
    </source>
</evidence>
<reference evidence="1 4" key="3">
    <citation type="submission" date="2016-10" db="EMBL/GenBank/DDBJ databases">
        <title>Complete Genome Assembly of Pantoea stewartii subsp. stewartii DC283, a Corn Pathogen.</title>
        <authorList>
            <person name="Duong D.A."/>
            <person name="Stevens A.M."/>
            <person name="Jensen R.V."/>
        </authorList>
    </citation>
    <scope>NUCLEOTIDE SEQUENCE [LARGE SCALE GENOMIC DNA]</scope>
    <source>
        <strain evidence="1 4">DC283</strain>
        <plasmid evidence="1 4">ppDSJ01</plasmid>
    </source>
</reference>
<reference evidence="2" key="2">
    <citation type="submission" date="2012-01" db="EMBL/GenBank/DDBJ databases">
        <authorList>
            <person name="Biehl B.S."/>
            <person name="Ding Y."/>
            <person name="Dugan-Rocha S.P."/>
            <person name="Gibbs R.A."/>
            <person name="Glasner J.D."/>
            <person name="Kovar C."/>
            <person name="Muzny D.M."/>
            <person name="Neeno-Eckwall E.C."/>
            <person name="Perna N.T."/>
            <person name="Qin X."/>
            <person name="von Bodman S.B."/>
            <person name="Weinstock G.M."/>
        </authorList>
    </citation>
    <scope>NUCLEOTIDE SEQUENCE</scope>
    <source>
        <strain evidence="2">DC283</strain>
    </source>
</reference>
<reference evidence="2 3" key="1">
    <citation type="journal article" date="2012" name="Mol. Microbiol.">
        <title>The genetic and structural basis of two distinct terminal side branch residues in stewartan and amylovoran exopolysaccharides and their potential role in host adaptation.</title>
        <authorList>
            <person name="Wang X."/>
            <person name="Yang F."/>
            <person name="von Bodman S.B."/>
        </authorList>
    </citation>
    <scope>NUCLEOTIDE SEQUENCE [LARGE SCALE GENOMIC DNA]</scope>
    <source>
        <strain evidence="2 3">DC283</strain>
    </source>
</reference>
<keyword evidence="4" id="KW-1185">Reference proteome</keyword>
<name>H3RLL6_PANSE</name>
<dbReference type="RefSeq" id="WP_006122395.1">
    <property type="nucleotide sequence ID" value="NZ_AHIE01000047.1"/>
</dbReference>
<sequence length="68" mass="7083">MKEQRAASVTLQLVAYGDDGKPLGGINKVVGINAMRDAGFPLLMETAAGAASELEEVINAHYGIVPRG</sequence>
<dbReference type="EMBL" id="CP017592">
    <property type="protein sequence ID" value="ARF52773.1"/>
    <property type="molecule type" value="Genomic_DNA"/>
</dbReference>
<evidence type="ECO:0000313" key="1">
    <source>
        <dbReference type="EMBL" id="ARF52773.1"/>
    </source>
</evidence>
<evidence type="ECO:0000313" key="3">
    <source>
        <dbReference type="Proteomes" id="UP000005050"/>
    </source>
</evidence>
<gene>
    <name evidence="2" type="ORF">CKS_5591</name>
    <name evidence="1" type="ORF">DSJ_26560</name>
</gene>
<dbReference type="Proteomes" id="UP000192380">
    <property type="component" value="Plasmid ppDSJ01"/>
</dbReference>
<geneLocation type="plasmid" evidence="1 4">
    <name>ppDSJ01</name>
</geneLocation>
<organism evidence="2 3">
    <name type="scientific">Pantoea stewartii subsp. stewartii DC283</name>
    <dbReference type="NCBI Taxonomy" id="660596"/>
    <lineage>
        <taxon>Bacteria</taxon>
        <taxon>Pseudomonadati</taxon>
        <taxon>Pseudomonadota</taxon>
        <taxon>Gammaproteobacteria</taxon>
        <taxon>Enterobacterales</taxon>
        <taxon>Erwiniaceae</taxon>
        <taxon>Pantoea</taxon>
    </lineage>
</organism>
<dbReference type="Proteomes" id="UP000005050">
    <property type="component" value="Unassembled WGS sequence"/>
</dbReference>
<keyword evidence="1" id="KW-0614">Plasmid</keyword>
<protein>
    <submittedName>
        <fullName evidence="2">Uncharacterized protein</fullName>
    </submittedName>
</protein>
<accession>H3RLL6</accession>
<evidence type="ECO:0000313" key="4">
    <source>
        <dbReference type="Proteomes" id="UP000192380"/>
    </source>
</evidence>
<proteinExistence type="predicted"/>